<organism evidence="1">
    <name type="scientific">Rhizophora mucronata</name>
    <name type="common">Asiatic mangrove</name>
    <dbReference type="NCBI Taxonomy" id="61149"/>
    <lineage>
        <taxon>Eukaryota</taxon>
        <taxon>Viridiplantae</taxon>
        <taxon>Streptophyta</taxon>
        <taxon>Embryophyta</taxon>
        <taxon>Tracheophyta</taxon>
        <taxon>Spermatophyta</taxon>
        <taxon>Magnoliopsida</taxon>
        <taxon>eudicotyledons</taxon>
        <taxon>Gunneridae</taxon>
        <taxon>Pentapetalae</taxon>
        <taxon>rosids</taxon>
        <taxon>fabids</taxon>
        <taxon>Malpighiales</taxon>
        <taxon>Rhizophoraceae</taxon>
        <taxon>Rhizophora</taxon>
    </lineage>
</organism>
<sequence length="69" mass="8043">MQHRFLSMLSNSFTQPLWHPILIAKSKFQLHFLPQLSWILSHLRKPSSINHGTLFWFPCLISCSPVALI</sequence>
<evidence type="ECO:0000313" key="1">
    <source>
        <dbReference type="EMBL" id="MBX44023.1"/>
    </source>
</evidence>
<dbReference type="EMBL" id="GGEC01063539">
    <property type="protein sequence ID" value="MBX44023.1"/>
    <property type="molecule type" value="Transcribed_RNA"/>
</dbReference>
<protein>
    <submittedName>
        <fullName evidence="1">Uncharacterized protein</fullName>
    </submittedName>
</protein>
<proteinExistence type="predicted"/>
<reference evidence="1" key="1">
    <citation type="submission" date="2018-02" db="EMBL/GenBank/DDBJ databases">
        <title>Rhizophora mucronata_Transcriptome.</title>
        <authorList>
            <person name="Meera S.P."/>
            <person name="Sreeshan A."/>
            <person name="Augustine A."/>
        </authorList>
    </citation>
    <scope>NUCLEOTIDE SEQUENCE</scope>
    <source>
        <tissue evidence="1">Leaf</tissue>
    </source>
</reference>
<dbReference type="AlphaFoldDB" id="A0A2P2NNH0"/>
<accession>A0A2P2NNH0</accession>
<name>A0A2P2NNH0_RHIMU</name>